<proteinExistence type="predicted"/>
<evidence type="ECO:0000313" key="1">
    <source>
        <dbReference type="EMBL" id="KAJ5407905.1"/>
    </source>
</evidence>
<gene>
    <name evidence="1" type="ORF">N7509_001788</name>
</gene>
<dbReference type="GeneID" id="81365405"/>
<dbReference type="RefSeq" id="XP_056492220.1">
    <property type="nucleotide sequence ID" value="XM_056626425.1"/>
</dbReference>
<dbReference type="OrthoDB" id="10351721at2759"/>
<protein>
    <submittedName>
        <fullName evidence="1">Uncharacterized protein</fullName>
    </submittedName>
</protein>
<dbReference type="EMBL" id="JAPZBU010000004">
    <property type="protein sequence ID" value="KAJ5407905.1"/>
    <property type="molecule type" value="Genomic_DNA"/>
</dbReference>
<comment type="caution">
    <text evidence="1">The sequence shown here is derived from an EMBL/GenBank/DDBJ whole genome shotgun (WGS) entry which is preliminary data.</text>
</comment>
<sequence length="237" mass="27259">MWVGVNGGNSMVFLLQKGFRGELRLQQSGESDPDRWGVDEALENLAWDEYFPKEVLDRLEGGRPDVKVFRDVLIEYLERDYAGKNETSPPFSHADYVKATETEQYEEIVEKKAYEGKFCEAILEAITDPVFAEQNYDLSGEYIAKQARRRAFAKISQDFFDSDDYDAGGPRIQVRTLDFETTEAELRLHSQVRQLSRLLNEVMTSPILSDKMGLKERRAFAARLWSLSFWNTSASMP</sequence>
<reference evidence="1" key="1">
    <citation type="submission" date="2022-12" db="EMBL/GenBank/DDBJ databases">
        <authorList>
            <person name="Petersen C."/>
        </authorList>
    </citation>
    <scope>NUCLEOTIDE SEQUENCE</scope>
    <source>
        <strain evidence="1">IBT 29677</strain>
    </source>
</reference>
<dbReference type="Proteomes" id="UP001147747">
    <property type="component" value="Unassembled WGS sequence"/>
</dbReference>
<evidence type="ECO:0000313" key="2">
    <source>
        <dbReference type="Proteomes" id="UP001147747"/>
    </source>
</evidence>
<dbReference type="AlphaFoldDB" id="A0A9W9W853"/>
<reference evidence="1" key="2">
    <citation type="journal article" date="2023" name="IMA Fungus">
        <title>Comparative genomic study of the Penicillium genus elucidates a diverse pangenome and 15 lateral gene transfer events.</title>
        <authorList>
            <person name="Petersen C."/>
            <person name="Sorensen T."/>
            <person name="Nielsen M.R."/>
            <person name="Sondergaard T.E."/>
            <person name="Sorensen J.L."/>
            <person name="Fitzpatrick D.A."/>
            <person name="Frisvad J.C."/>
            <person name="Nielsen K.L."/>
        </authorList>
    </citation>
    <scope>NUCLEOTIDE SEQUENCE</scope>
    <source>
        <strain evidence="1">IBT 29677</strain>
    </source>
</reference>
<name>A0A9W9W853_9EURO</name>
<organism evidence="1 2">
    <name type="scientific">Penicillium cosmopolitanum</name>
    <dbReference type="NCBI Taxonomy" id="1131564"/>
    <lineage>
        <taxon>Eukaryota</taxon>
        <taxon>Fungi</taxon>
        <taxon>Dikarya</taxon>
        <taxon>Ascomycota</taxon>
        <taxon>Pezizomycotina</taxon>
        <taxon>Eurotiomycetes</taxon>
        <taxon>Eurotiomycetidae</taxon>
        <taxon>Eurotiales</taxon>
        <taxon>Aspergillaceae</taxon>
        <taxon>Penicillium</taxon>
    </lineage>
</organism>
<keyword evidence="2" id="KW-1185">Reference proteome</keyword>
<accession>A0A9W9W853</accession>